<keyword evidence="3" id="KW-1003">Cell membrane</keyword>
<evidence type="ECO:0000256" key="2">
    <source>
        <dbReference type="ARBA" id="ARBA00004609"/>
    </source>
</evidence>
<comment type="function">
    <text evidence="1">VSG forms a coat on the surface of the parasite. The trypanosome evades the immune response of the host by expressing a series of antigenically distinct VSGs from an estimated 1000 VSG genes.</text>
</comment>
<dbReference type="VEuPathDB" id="TriTrypDB:TcIL3000_0_45000"/>
<evidence type="ECO:0000256" key="1">
    <source>
        <dbReference type="ARBA" id="ARBA00002523"/>
    </source>
</evidence>
<evidence type="ECO:0000256" key="5">
    <source>
        <dbReference type="ARBA" id="ARBA00022729"/>
    </source>
</evidence>
<dbReference type="AlphaFoldDB" id="F9W9B0"/>
<sequence>MMQYWIVVMLFVGIGKAEDSEKDHNGDAHQALCDVLKEAVGKWGDGGKHLSEPLQKALGKTIFGKKSVGETVESLRGKLPDDYEKVKDLLSQRYFWCGESKQEGESSGINPPRRSGHSAPHDMICLCTPGDGGWPLSGTEGSKKILCGRGSEEFDVKRDKEGWGISRQGKNQIIATWNVVVTECLKPNGEGTKLKDALEAFIKKLSTLVTGIHPYQSLGKGNFISNYSCSGTETQGVCVKYYPEEKLAIPWWKDLRQAIEADELEKKEKEESEKRKKEAQKQRQPQKQDQSQLPHEPRTAALRSIQQGSHEAEQANPENISTPLATLEDTSGTLIISPCPWLLSAALLI</sequence>
<keyword evidence="13" id="KW-1185">Reference proteome</keyword>
<evidence type="ECO:0000256" key="6">
    <source>
        <dbReference type="ARBA" id="ARBA00023136"/>
    </source>
</evidence>
<feature type="signal peptide" evidence="10">
    <location>
        <begin position="1"/>
        <end position="17"/>
    </location>
</feature>
<feature type="region of interest" description="Disordered" evidence="9">
    <location>
        <begin position="265"/>
        <end position="324"/>
    </location>
</feature>
<evidence type="ECO:0000313" key="12">
    <source>
        <dbReference type="EMBL" id="CCD13803.1"/>
    </source>
</evidence>
<evidence type="ECO:0000256" key="10">
    <source>
        <dbReference type="SAM" id="SignalP"/>
    </source>
</evidence>
<keyword evidence="4" id="KW-0336">GPI-anchor</keyword>
<feature type="chain" id="PRO_5003394622" evidence="10">
    <location>
        <begin position="18"/>
        <end position="349"/>
    </location>
</feature>
<gene>
    <name evidence="12" type="ORF">TCIL3000_0_45000</name>
</gene>
<name>F9W9B0_TRYCI</name>
<evidence type="ECO:0000256" key="8">
    <source>
        <dbReference type="ARBA" id="ARBA00023288"/>
    </source>
</evidence>
<protein>
    <submittedName>
        <fullName evidence="12">Variant surface glycoprotein</fullName>
    </submittedName>
</protein>
<comment type="subcellular location">
    <subcellularLocation>
        <location evidence="2">Cell membrane</location>
        <topology evidence="2">Lipid-anchor</topology>
        <topology evidence="2">GPI-anchor</topology>
    </subcellularLocation>
</comment>
<keyword evidence="5 10" id="KW-0732">Signal</keyword>
<evidence type="ECO:0000256" key="7">
    <source>
        <dbReference type="ARBA" id="ARBA00023180"/>
    </source>
</evidence>
<feature type="compositionally biased region" description="Basic and acidic residues" evidence="9">
    <location>
        <begin position="265"/>
        <end position="281"/>
    </location>
</feature>
<evidence type="ECO:0000259" key="11">
    <source>
        <dbReference type="Pfam" id="PF13206"/>
    </source>
</evidence>
<keyword evidence="8" id="KW-0449">Lipoprotein</keyword>
<reference evidence="12 13" key="2">
    <citation type="journal article" date="2012" name="Proc. Natl. Acad. Sci. U.S.A.">
        <title>Antigenic diversity is generated by distinct evolutionary mechanisms in African trypanosome species.</title>
        <authorList>
            <person name="Jackson A.P."/>
            <person name="Berry A."/>
            <person name="Aslett M."/>
            <person name="Allison H.C."/>
            <person name="Burton P."/>
            <person name="Vavrova-Anderson J."/>
            <person name="Brown R."/>
            <person name="Browne H."/>
            <person name="Corton N."/>
            <person name="Hauser H."/>
            <person name="Gamble J."/>
            <person name="Gilderthorp R."/>
            <person name="Marcello L."/>
            <person name="McQuillan J."/>
            <person name="Otto T.D."/>
            <person name="Quail M.A."/>
            <person name="Sanders M.J."/>
            <person name="van Tonder A."/>
            <person name="Ginger M.L."/>
            <person name="Field M.C."/>
            <person name="Barry J.D."/>
            <person name="Hertz-Fowler C."/>
            <person name="Berriman M."/>
        </authorList>
    </citation>
    <scope>NUCLEOTIDE SEQUENCE [LARGE SCALE GENOMIC DNA]</scope>
    <source>
        <strain evidence="12 13">IL3000</strain>
    </source>
</reference>
<comment type="caution">
    <text evidence="12">The sequence shown here is derived from an EMBL/GenBank/DDBJ whole genome shotgun (WGS) entry which is preliminary data.</text>
</comment>
<organism evidence="12 13">
    <name type="scientific">Trypanosoma congolense (strain IL3000)</name>
    <dbReference type="NCBI Taxonomy" id="1068625"/>
    <lineage>
        <taxon>Eukaryota</taxon>
        <taxon>Discoba</taxon>
        <taxon>Euglenozoa</taxon>
        <taxon>Kinetoplastea</taxon>
        <taxon>Metakinetoplastina</taxon>
        <taxon>Trypanosomatida</taxon>
        <taxon>Trypanosomatidae</taxon>
        <taxon>Trypanosoma</taxon>
        <taxon>Nannomonas</taxon>
    </lineage>
</organism>
<evidence type="ECO:0000256" key="9">
    <source>
        <dbReference type="SAM" id="MobiDB-lite"/>
    </source>
</evidence>
<dbReference type="GO" id="GO:0005886">
    <property type="term" value="C:plasma membrane"/>
    <property type="evidence" value="ECO:0007669"/>
    <property type="project" value="UniProtKB-SubCell"/>
</dbReference>
<dbReference type="InterPro" id="IPR025932">
    <property type="entry name" value="Trypano_VSG_B_N_dom"/>
</dbReference>
<feature type="domain" description="Trypanosome variant surface glycoprotein B-type N-terminal" evidence="11">
    <location>
        <begin position="43"/>
        <end position="280"/>
    </location>
</feature>
<dbReference type="GO" id="GO:0098552">
    <property type="term" value="C:side of membrane"/>
    <property type="evidence" value="ECO:0007669"/>
    <property type="project" value="UniProtKB-KW"/>
</dbReference>
<dbReference type="Pfam" id="PF13206">
    <property type="entry name" value="VSG_B"/>
    <property type="match status" value="1"/>
</dbReference>
<dbReference type="EMBL" id="CAEQ01001290">
    <property type="protein sequence ID" value="CCD13803.1"/>
    <property type="molecule type" value="Genomic_DNA"/>
</dbReference>
<evidence type="ECO:0000256" key="4">
    <source>
        <dbReference type="ARBA" id="ARBA00022622"/>
    </source>
</evidence>
<dbReference type="Proteomes" id="UP000000702">
    <property type="component" value="Unassembled WGS sequence"/>
</dbReference>
<feature type="compositionally biased region" description="Low complexity" evidence="9">
    <location>
        <begin position="282"/>
        <end position="294"/>
    </location>
</feature>
<reference evidence="13" key="1">
    <citation type="submission" date="2011-07" db="EMBL/GenBank/DDBJ databases">
        <title>Divergent evolution of antigenic variation in African trypanosomes.</title>
        <authorList>
            <person name="Jackson A.P."/>
            <person name="Berry A."/>
            <person name="Allison H.C."/>
            <person name="Burton P."/>
            <person name="Anderson J."/>
            <person name="Aslett M."/>
            <person name="Brown R."/>
            <person name="Corton N."/>
            <person name="Harris D."/>
            <person name="Hauser H."/>
            <person name="Gamble J."/>
            <person name="Gilderthorp R."/>
            <person name="McQuillan J."/>
            <person name="Quail M.A."/>
            <person name="Sanders M."/>
            <person name="Van Tonder A."/>
            <person name="Ginger M.L."/>
            <person name="Donelson J.E."/>
            <person name="Field M.C."/>
            <person name="Barry J.D."/>
            <person name="Berriman M."/>
            <person name="Hertz-Fowler C."/>
        </authorList>
    </citation>
    <scope>NUCLEOTIDE SEQUENCE [LARGE SCALE GENOMIC DNA]</scope>
    <source>
        <strain evidence="13">IL3000</strain>
    </source>
</reference>
<keyword evidence="7" id="KW-0325">Glycoprotein</keyword>
<proteinExistence type="predicted"/>
<evidence type="ECO:0000313" key="13">
    <source>
        <dbReference type="Proteomes" id="UP000000702"/>
    </source>
</evidence>
<accession>F9W9B0</accession>
<keyword evidence="6" id="KW-0472">Membrane</keyword>
<evidence type="ECO:0000256" key="3">
    <source>
        <dbReference type="ARBA" id="ARBA00022475"/>
    </source>
</evidence>